<reference evidence="4 5" key="1">
    <citation type="submission" date="2020-07" db="EMBL/GenBank/DDBJ databases">
        <title>Genomic Encyclopedia of Type Strains, Phase IV (KMG-IV): sequencing the most valuable type-strain genomes for metagenomic binning, comparative biology and taxonomic classification.</title>
        <authorList>
            <person name="Goeker M."/>
        </authorList>
    </citation>
    <scope>NUCLEOTIDE SEQUENCE [LARGE SCALE GENOMIC DNA]</scope>
    <source>
        <strain evidence="4 5">DSM 45533</strain>
    </source>
</reference>
<feature type="domain" description="Chorismate mutase" evidence="3">
    <location>
        <begin position="6"/>
        <end position="97"/>
    </location>
</feature>
<comment type="caution">
    <text evidence="4">The sequence shown here is derived from an EMBL/GenBank/DDBJ whole genome shotgun (WGS) entry which is preliminary data.</text>
</comment>
<accession>A0A7W0CHX1</accession>
<dbReference type="InterPro" id="IPR002701">
    <property type="entry name" value="CM_II_prokaryot"/>
</dbReference>
<dbReference type="Gene3D" id="1.20.59.10">
    <property type="entry name" value="Chorismate mutase"/>
    <property type="match status" value="1"/>
</dbReference>
<dbReference type="InterPro" id="IPR036979">
    <property type="entry name" value="CM_dom_sf"/>
</dbReference>
<dbReference type="PANTHER" id="PTHR38041">
    <property type="entry name" value="CHORISMATE MUTASE"/>
    <property type="match status" value="1"/>
</dbReference>
<evidence type="ECO:0000313" key="4">
    <source>
        <dbReference type="EMBL" id="MBA2891480.1"/>
    </source>
</evidence>
<dbReference type="InterPro" id="IPR051331">
    <property type="entry name" value="Chorismate_mutase-related"/>
</dbReference>
<dbReference type="SUPFAM" id="SSF48600">
    <property type="entry name" value="Chorismate mutase II"/>
    <property type="match status" value="1"/>
</dbReference>
<dbReference type="InterPro" id="IPR036263">
    <property type="entry name" value="Chorismate_II_sf"/>
</dbReference>
<keyword evidence="1 4" id="KW-0413">Isomerase</keyword>
<organism evidence="4 5">
    <name type="scientific">Nonomuraea soli</name>
    <dbReference type="NCBI Taxonomy" id="1032476"/>
    <lineage>
        <taxon>Bacteria</taxon>
        <taxon>Bacillati</taxon>
        <taxon>Actinomycetota</taxon>
        <taxon>Actinomycetes</taxon>
        <taxon>Streptosporangiales</taxon>
        <taxon>Streptosporangiaceae</taxon>
        <taxon>Nonomuraea</taxon>
    </lineage>
</organism>
<dbReference type="RefSeq" id="WP_312894399.1">
    <property type="nucleotide sequence ID" value="NZ_BAABAM010000002.1"/>
</dbReference>
<dbReference type="EMBL" id="JACDUR010000003">
    <property type="protein sequence ID" value="MBA2891480.1"/>
    <property type="molecule type" value="Genomic_DNA"/>
</dbReference>
<name>A0A7W0CHX1_9ACTN</name>
<dbReference type="NCBIfam" id="TIGR01795">
    <property type="entry name" value="CM_mono_cladeE"/>
    <property type="match status" value="1"/>
</dbReference>
<proteinExistence type="predicted"/>
<dbReference type="GO" id="GO:0046417">
    <property type="term" value="P:chorismate metabolic process"/>
    <property type="evidence" value="ECO:0007669"/>
    <property type="project" value="InterPro"/>
</dbReference>
<dbReference type="Pfam" id="PF01817">
    <property type="entry name" value="CM_2"/>
    <property type="match status" value="1"/>
</dbReference>
<evidence type="ECO:0000256" key="2">
    <source>
        <dbReference type="SAM" id="Coils"/>
    </source>
</evidence>
<protein>
    <submittedName>
        <fullName evidence="4">Chorismate mutase</fullName>
        <ecNumber evidence="4">5.4.99.5</ecNumber>
    </submittedName>
</protein>
<keyword evidence="2" id="KW-0175">Coiled coil</keyword>
<dbReference type="InterPro" id="IPR010951">
    <property type="entry name" value="CM_bact"/>
</dbReference>
<evidence type="ECO:0000313" key="5">
    <source>
        <dbReference type="Proteomes" id="UP000530928"/>
    </source>
</evidence>
<feature type="coiled-coil region" evidence="2">
    <location>
        <begin position="12"/>
        <end position="74"/>
    </location>
</feature>
<dbReference type="PROSITE" id="PS51168">
    <property type="entry name" value="CHORISMATE_MUT_2"/>
    <property type="match status" value="1"/>
</dbReference>
<evidence type="ECO:0000256" key="1">
    <source>
        <dbReference type="ARBA" id="ARBA00023235"/>
    </source>
</evidence>
<dbReference type="NCBIfam" id="NF006691">
    <property type="entry name" value="PRK09239.1"/>
    <property type="match status" value="1"/>
</dbReference>
<dbReference type="SMART" id="SM00830">
    <property type="entry name" value="CM_2"/>
    <property type="match status" value="1"/>
</dbReference>
<keyword evidence="5" id="KW-1185">Reference proteome</keyword>
<dbReference type="PANTHER" id="PTHR38041:SF1">
    <property type="entry name" value="CHORISMATE MUTASE"/>
    <property type="match status" value="1"/>
</dbReference>
<dbReference type="EC" id="5.4.99.5" evidence="4"/>
<dbReference type="GO" id="GO:0004106">
    <property type="term" value="F:chorismate mutase activity"/>
    <property type="evidence" value="ECO:0007669"/>
    <property type="project" value="UniProtKB-EC"/>
</dbReference>
<dbReference type="Proteomes" id="UP000530928">
    <property type="component" value="Unassembled WGS sequence"/>
</dbReference>
<gene>
    <name evidence="4" type="ORF">HNR30_002821</name>
</gene>
<sequence length="99" mass="11378">MLENDESARHRLRELRDSIDNIDAALVHLLAERFKCTRQVGELKAQYGLPPADLGREAEQIERLQAKAVEAKLDPEFAKKFLAFIIEEVIRHHESAAMR</sequence>
<dbReference type="GO" id="GO:0009697">
    <property type="term" value="P:salicylic acid biosynthetic process"/>
    <property type="evidence" value="ECO:0007669"/>
    <property type="project" value="TreeGrafter"/>
</dbReference>
<evidence type="ECO:0000259" key="3">
    <source>
        <dbReference type="PROSITE" id="PS51168"/>
    </source>
</evidence>
<dbReference type="AlphaFoldDB" id="A0A7W0CHX1"/>